<evidence type="ECO:0000313" key="8">
    <source>
        <dbReference type="EMBL" id="UVQ75560.1"/>
    </source>
</evidence>
<dbReference type="InterPro" id="IPR051917">
    <property type="entry name" value="Transposase-Integrase"/>
</dbReference>
<evidence type="ECO:0000313" key="9">
    <source>
        <dbReference type="EMBL" id="UVQ75770.1"/>
    </source>
</evidence>
<dbReference type="EMBL" id="CP103141">
    <property type="protein sequence ID" value="UVQ76470.1"/>
    <property type="molecule type" value="Genomic_DNA"/>
</dbReference>
<evidence type="ECO:0000259" key="6">
    <source>
        <dbReference type="PROSITE" id="PS50994"/>
    </source>
</evidence>
<dbReference type="GO" id="GO:0003677">
    <property type="term" value="F:DNA binding"/>
    <property type="evidence" value="ECO:0007669"/>
    <property type="project" value="UniProtKB-KW"/>
</dbReference>
<dbReference type="EMBL" id="CP103141">
    <property type="protein sequence ID" value="UVQ75560.1"/>
    <property type="molecule type" value="Genomic_DNA"/>
</dbReference>
<reference evidence="8" key="2">
    <citation type="submission" date="2022-08" db="EMBL/GenBank/DDBJ databases">
        <title>Genome Sequencing of Bacteroides fragilis Group Isolates with Nanopore Technology.</title>
        <authorList>
            <person name="Tisza M.J."/>
            <person name="Smith D."/>
            <person name="Dekker J.P."/>
        </authorList>
    </citation>
    <scope>NUCLEOTIDE SEQUENCE</scope>
    <source>
        <strain evidence="8">BFG-527</strain>
    </source>
</reference>
<dbReference type="PROSITE" id="PS50994">
    <property type="entry name" value="INTEGRASE"/>
    <property type="match status" value="1"/>
</dbReference>
<keyword evidence="3" id="KW-0815">Transposition</keyword>
<evidence type="ECO:0000313" key="7">
    <source>
        <dbReference type="EMBL" id="CUQ35886.1"/>
    </source>
</evidence>
<evidence type="ECO:0000313" key="10">
    <source>
        <dbReference type="EMBL" id="UVQ76470.1"/>
    </source>
</evidence>
<comment type="similarity">
    <text evidence="2">Belongs to the transposase IS30 family.</text>
</comment>
<evidence type="ECO:0000256" key="2">
    <source>
        <dbReference type="ARBA" id="ARBA00006363"/>
    </source>
</evidence>
<dbReference type="RefSeq" id="WP_055271871.1">
    <property type="nucleotide sequence ID" value="NZ_CABMFH010000004.1"/>
</dbReference>
<evidence type="ECO:0000313" key="12">
    <source>
        <dbReference type="Proteomes" id="UP000095606"/>
    </source>
</evidence>
<dbReference type="EMBL" id="CZAE01000058">
    <property type="protein sequence ID" value="CUQ35886.1"/>
    <property type="molecule type" value="Genomic_DNA"/>
</dbReference>
<evidence type="ECO:0000256" key="3">
    <source>
        <dbReference type="ARBA" id="ARBA00022578"/>
    </source>
</evidence>
<dbReference type="Proteomes" id="UP001060104">
    <property type="component" value="Chromosome"/>
</dbReference>
<evidence type="ECO:0000313" key="13">
    <source>
        <dbReference type="Proteomes" id="UP001060104"/>
    </source>
</evidence>
<dbReference type="Proteomes" id="UP000095606">
    <property type="component" value="Unassembled WGS sequence"/>
</dbReference>
<dbReference type="Pfam" id="PF13936">
    <property type="entry name" value="HTH_38"/>
    <property type="match status" value="1"/>
</dbReference>
<dbReference type="PANTHER" id="PTHR10948">
    <property type="entry name" value="TRANSPOSASE"/>
    <property type="match status" value="1"/>
</dbReference>
<dbReference type="GO" id="GO:0015074">
    <property type="term" value="P:DNA integration"/>
    <property type="evidence" value="ECO:0007669"/>
    <property type="project" value="InterPro"/>
</dbReference>
<evidence type="ECO:0000256" key="4">
    <source>
        <dbReference type="ARBA" id="ARBA00023125"/>
    </source>
</evidence>
<organism evidence="7 12">
    <name type="scientific">Bacteroides faecis</name>
    <dbReference type="NCBI Taxonomy" id="674529"/>
    <lineage>
        <taxon>Bacteria</taxon>
        <taxon>Pseudomonadati</taxon>
        <taxon>Bacteroidota</taxon>
        <taxon>Bacteroidia</taxon>
        <taxon>Bacteroidales</taxon>
        <taxon>Bacteroidaceae</taxon>
        <taxon>Bacteroides</taxon>
    </lineage>
</organism>
<keyword evidence="4" id="KW-0238">DNA-binding</keyword>
<reference evidence="7 12" key="1">
    <citation type="submission" date="2015-09" db="EMBL/GenBank/DDBJ databases">
        <authorList>
            <consortium name="Pathogen Informatics"/>
        </authorList>
    </citation>
    <scope>NUCLEOTIDE SEQUENCE [LARGE SCALE GENOMIC DNA]</scope>
    <source>
        <strain evidence="7 12">2789STDY5834846</strain>
    </source>
</reference>
<dbReference type="InterPro" id="IPR053392">
    <property type="entry name" value="Transposase_IS30-like"/>
</dbReference>
<dbReference type="SUPFAM" id="SSF53098">
    <property type="entry name" value="Ribonuclease H-like"/>
    <property type="match status" value="1"/>
</dbReference>
<dbReference type="InterPro" id="IPR012337">
    <property type="entry name" value="RNaseH-like_sf"/>
</dbReference>
<gene>
    <name evidence="7" type="ORF">ERS852461_05142</name>
    <name evidence="8" type="ORF">NXY30_03910</name>
    <name evidence="9" type="ORF">NXY30_05025</name>
    <name evidence="10" type="ORF">NXY30_08925</name>
    <name evidence="11" type="ORF">NXY30_12120</name>
</gene>
<dbReference type="EMBL" id="CP103141">
    <property type="protein sequence ID" value="UVQ75770.1"/>
    <property type="molecule type" value="Genomic_DNA"/>
</dbReference>
<dbReference type="NCBIfam" id="NF033563">
    <property type="entry name" value="transpos_IS30"/>
    <property type="match status" value="1"/>
</dbReference>
<dbReference type="InterPro" id="IPR001584">
    <property type="entry name" value="Integrase_cat-core"/>
</dbReference>
<dbReference type="PANTHER" id="PTHR10948:SF23">
    <property type="entry name" value="TRANSPOSASE INSI FOR INSERTION SEQUENCE ELEMENT IS30A-RELATED"/>
    <property type="match status" value="1"/>
</dbReference>
<dbReference type="GO" id="GO:0004803">
    <property type="term" value="F:transposase activity"/>
    <property type="evidence" value="ECO:0007669"/>
    <property type="project" value="InterPro"/>
</dbReference>
<dbReference type="Gene3D" id="3.30.420.10">
    <property type="entry name" value="Ribonuclease H-like superfamily/Ribonuclease H"/>
    <property type="match status" value="1"/>
</dbReference>
<dbReference type="EMBL" id="CP103141">
    <property type="protein sequence ID" value="UVQ77058.1"/>
    <property type="molecule type" value="Genomic_DNA"/>
</dbReference>
<dbReference type="PROSITE" id="PS01043">
    <property type="entry name" value="TRANSPOSASE_IS30"/>
    <property type="match status" value="1"/>
</dbReference>
<name>A0A174VQZ7_9BACE</name>
<evidence type="ECO:0000256" key="1">
    <source>
        <dbReference type="ARBA" id="ARBA00002190"/>
    </source>
</evidence>
<dbReference type="GO" id="GO:0006313">
    <property type="term" value="P:DNA transposition"/>
    <property type="evidence" value="ECO:0007669"/>
    <property type="project" value="InterPro"/>
</dbReference>
<sequence>MKQLTEGQRYKLEAYLQAGKKKDDIASLLGVHRSTIYRELRRNKLRASDKYDGDYAQYRYELRKSQRSRYVKFTNIVEAHARTMLIDLNYSPEQICGRCKLLGYPMVSHERLYQWIWKDKQNAGNLFWYLRRRGRKHKKRGNKNKDRGWVKNRTSISERPPIVDTRSRLGDLEIDTVIGKGQKGAILTINDRKAGFLWTAKLPSKEARWVTTATINILKPYKGYIHTITSDNGSEFAGHMEIAKELGIKFYFARPYHSWERGSNENLNGILRQYIPKDKEFKYITGERLKEITYEINIRPRKRLGFMSPKEAIAFKNMKQFKKYMEKFK</sequence>
<dbReference type="AlphaFoldDB" id="A0A174VQZ7"/>
<comment type="function">
    <text evidence="1">Required for the transposition of the insertion element.</text>
</comment>
<keyword evidence="13" id="KW-1185">Reference proteome</keyword>
<keyword evidence="5" id="KW-0233">DNA recombination</keyword>
<dbReference type="InterPro" id="IPR025246">
    <property type="entry name" value="IS30-like_HTH"/>
</dbReference>
<dbReference type="GeneID" id="69589233"/>
<feature type="domain" description="Integrase catalytic" evidence="6">
    <location>
        <begin position="156"/>
        <end position="317"/>
    </location>
</feature>
<accession>A0A3E5GJZ5</accession>
<evidence type="ECO:0000313" key="11">
    <source>
        <dbReference type="EMBL" id="UVQ77058.1"/>
    </source>
</evidence>
<dbReference type="Pfam" id="PF00665">
    <property type="entry name" value="rve"/>
    <property type="match status" value="1"/>
</dbReference>
<proteinExistence type="inferred from homology"/>
<dbReference type="GO" id="GO:0005829">
    <property type="term" value="C:cytosol"/>
    <property type="evidence" value="ECO:0007669"/>
    <property type="project" value="TreeGrafter"/>
</dbReference>
<dbReference type="Gene3D" id="1.10.10.60">
    <property type="entry name" value="Homeodomain-like"/>
    <property type="match status" value="1"/>
</dbReference>
<accession>A0A174VQZ7</accession>
<protein>
    <submittedName>
        <fullName evidence="8">IS30 family transposase</fullName>
    </submittedName>
    <submittedName>
        <fullName evidence="7">Putative IS element</fullName>
    </submittedName>
</protein>
<evidence type="ECO:0000256" key="5">
    <source>
        <dbReference type="ARBA" id="ARBA00023172"/>
    </source>
</evidence>
<dbReference type="InterPro" id="IPR036397">
    <property type="entry name" value="RNaseH_sf"/>
</dbReference>
<dbReference type="InterPro" id="IPR001598">
    <property type="entry name" value="Transposase_IS30_CS"/>
</dbReference>